<name>A0A485ADN3_RAOPL</name>
<dbReference type="EMBL" id="CAADJE010000010">
    <property type="protein sequence ID" value="VFS57638.1"/>
    <property type="molecule type" value="Genomic_DNA"/>
</dbReference>
<proteinExistence type="predicted"/>
<reference evidence="1 2" key="1">
    <citation type="submission" date="2019-03" db="EMBL/GenBank/DDBJ databases">
        <authorList>
            <consortium name="Pathogen Informatics"/>
        </authorList>
    </citation>
    <scope>NUCLEOTIDE SEQUENCE [LARGE SCALE GENOMIC DNA]</scope>
    <source>
        <strain evidence="1 2">NCTC12998</strain>
    </source>
</reference>
<gene>
    <name evidence="1" type="primary">yegW_1</name>
    <name evidence="1" type="ORF">NCTC12998_00580</name>
</gene>
<sequence>MEQAHTRLITQLVERIAASDNAPLYLKFCRHDQGCRAQRLAGKWQYSSR</sequence>
<protein>
    <submittedName>
        <fullName evidence="1">Uncharacterized HTH-type transcriptional regulator yegW</fullName>
    </submittedName>
</protein>
<evidence type="ECO:0000313" key="1">
    <source>
        <dbReference type="EMBL" id="VFS57638.1"/>
    </source>
</evidence>
<accession>A0A485ADN3</accession>
<evidence type="ECO:0000313" key="2">
    <source>
        <dbReference type="Proteomes" id="UP000345637"/>
    </source>
</evidence>
<dbReference type="Proteomes" id="UP000345637">
    <property type="component" value="Unassembled WGS sequence"/>
</dbReference>
<organism evidence="1 2">
    <name type="scientific">Raoultella planticola</name>
    <name type="common">Klebsiella planticola</name>
    <dbReference type="NCBI Taxonomy" id="575"/>
    <lineage>
        <taxon>Bacteria</taxon>
        <taxon>Pseudomonadati</taxon>
        <taxon>Pseudomonadota</taxon>
        <taxon>Gammaproteobacteria</taxon>
        <taxon>Enterobacterales</taxon>
        <taxon>Enterobacteriaceae</taxon>
        <taxon>Klebsiella/Raoultella group</taxon>
        <taxon>Raoultella</taxon>
    </lineage>
</organism>
<dbReference type="AlphaFoldDB" id="A0A485ADN3"/>